<keyword evidence="6" id="KW-1185">Reference proteome</keyword>
<dbReference type="eggNOG" id="COG0834">
    <property type="taxonomic scope" value="Bacteria"/>
</dbReference>
<dbReference type="PANTHER" id="PTHR35936">
    <property type="entry name" value="MEMBRANE-BOUND LYTIC MUREIN TRANSGLYCOSYLASE F"/>
    <property type="match status" value="1"/>
</dbReference>
<evidence type="ECO:0000259" key="4">
    <source>
        <dbReference type="SMART" id="SM00062"/>
    </source>
</evidence>
<dbReference type="SMART" id="SM00062">
    <property type="entry name" value="PBPb"/>
    <property type="match status" value="1"/>
</dbReference>
<accession>Q1QDT6</accession>
<feature type="domain" description="Solute-binding protein family 3/N-terminal" evidence="4">
    <location>
        <begin position="52"/>
        <end position="276"/>
    </location>
</feature>
<dbReference type="InterPro" id="IPR001638">
    <property type="entry name" value="Solute-binding_3/MltF_N"/>
</dbReference>
<dbReference type="STRING" id="335284.Pcryo_0384"/>
<protein>
    <submittedName>
        <fullName evidence="5">Amino acid ABC transporter substrate-binding protein, PAAT family</fullName>
    </submittedName>
</protein>
<feature type="chain" id="PRO_5004195972" evidence="3">
    <location>
        <begin position="19"/>
        <end position="290"/>
    </location>
</feature>
<name>Q1QDT6_PSYCK</name>
<reference evidence="5" key="1">
    <citation type="submission" date="2006-03" db="EMBL/GenBank/DDBJ databases">
        <title>Complete sequence of chromosome of Psychrobacter cryohalolentis K5.</title>
        <authorList>
            <consortium name="US DOE Joint Genome Institute"/>
            <person name="Copeland A."/>
            <person name="Lucas S."/>
            <person name="Lapidus A."/>
            <person name="Barry K."/>
            <person name="Detter J.C."/>
            <person name="Glavina del Rio T."/>
            <person name="Hammon N."/>
            <person name="Israni S."/>
            <person name="Dalin E."/>
            <person name="Tice H."/>
            <person name="Pitluck S."/>
            <person name="Brettin T."/>
            <person name="Bruce D."/>
            <person name="Han C."/>
            <person name="Tapia R."/>
            <person name="Sims D.R."/>
            <person name="Gilna P."/>
            <person name="Schmutz J."/>
            <person name="Larimer F."/>
            <person name="Land M."/>
            <person name="Hauser L."/>
            <person name="Kyrpides N."/>
            <person name="Kim E."/>
            <person name="Richardson P."/>
        </authorList>
    </citation>
    <scope>NUCLEOTIDE SEQUENCE</scope>
    <source>
        <strain evidence="5">K5</strain>
    </source>
</reference>
<gene>
    <name evidence="5" type="ordered locus">Pcryo_0384</name>
</gene>
<organism evidence="5 6">
    <name type="scientific">Psychrobacter cryohalolentis (strain ATCC BAA-1226 / DSM 17306 / VKM B-2378 / K5)</name>
    <dbReference type="NCBI Taxonomy" id="335284"/>
    <lineage>
        <taxon>Bacteria</taxon>
        <taxon>Pseudomonadati</taxon>
        <taxon>Pseudomonadota</taxon>
        <taxon>Gammaproteobacteria</taxon>
        <taxon>Moraxellales</taxon>
        <taxon>Moraxellaceae</taxon>
        <taxon>Psychrobacter</taxon>
    </lineage>
</organism>
<keyword evidence="2 3" id="KW-0732">Signal</keyword>
<dbReference type="EMBL" id="CP000323">
    <property type="protein sequence ID" value="ABE74167.1"/>
    <property type="molecule type" value="Genomic_DNA"/>
</dbReference>
<dbReference type="PANTHER" id="PTHR35936:SF35">
    <property type="entry name" value="L-CYSTINE-BINDING PROTEIN TCYJ"/>
    <property type="match status" value="1"/>
</dbReference>
<comment type="similarity">
    <text evidence="1">Belongs to the bacterial solute-binding protein 3 family.</text>
</comment>
<dbReference type="RefSeq" id="WP_011512753.1">
    <property type="nucleotide sequence ID" value="NC_007969.1"/>
</dbReference>
<dbReference type="KEGG" id="pcr:Pcryo_0384"/>
<dbReference type="Gene3D" id="3.40.190.10">
    <property type="entry name" value="Periplasmic binding protein-like II"/>
    <property type="match status" value="2"/>
</dbReference>
<dbReference type="SUPFAM" id="SSF53850">
    <property type="entry name" value="Periplasmic binding protein-like II"/>
    <property type="match status" value="1"/>
</dbReference>
<feature type="signal peptide" evidence="3">
    <location>
        <begin position="1"/>
        <end position="18"/>
    </location>
</feature>
<sequence>MKLLYRALPIILSVGLFGCGNSSTQDNANAAGATVTEHKDNFVSKLPATAPTLKVAMTGDLPPFSFQDDYGNMQGTDVDSIRAIGEEQGFKVEFYKESWQDMFDSVESGKRDLAISGISYKDDRAIRYGLSTPYFFNPATIMYLEGKFDIKDLNDIKGLKTGTLEGSKEEDTLKEMGSSVELVSRSTAFLAYQDLVQGNTDVFLYDMPVLQYIIKGYPEHKVKIVPYEAADAPSAQQVVLMAKENTKLIKSVNEGITKLKAKGTFKEIEEKWLGATEPATKSTSNNQQSS</sequence>
<evidence type="ECO:0000256" key="2">
    <source>
        <dbReference type="ARBA" id="ARBA00022729"/>
    </source>
</evidence>
<evidence type="ECO:0000256" key="1">
    <source>
        <dbReference type="ARBA" id="ARBA00010333"/>
    </source>
</evidence>
<dbReference type="AlphaFoldDB" id="Q1QDT6"/>
<evidence type="ECO:0000313" key="6">
    <source>
        <dbReference type="Proteomes" id="UP000002425"/>
    </source>
</evidence>
<evidence type="ECO:0000256" key="3">
    <source>
        <dbReference type="SAM" id="SignalP"/>
    </source>
</evidence>
<dbReference type="Proteomes" id="UP000002425">
    <property type="component" value="Chromosome"/>
</dbReference>
<dbReference type="PROSITE" id="PS51257">
    <property type="entry name" value="PROKAR_LIPOPROTEIN"/>
    <property type="match status" value="1"/>
</dbReference>
<dbReference type="Pfam" id="PF00497">
    <property type="entry name" value="SBP_bac_3"/>
    <property type="match status" value="1"/>
</dbReference>
<dbReference type="CDD" id="cd13704">
    <property type="entry name" value="PBP2_HisK"/>
    <property type="match status" value="1"/>
</dbReference>
<proteinExistence type="inferred from homology"/>
<evidence type="ECO:0000313" key="5">
    <source>
        <dbReference type="EMBL" id="ABE74167.1"/>
    </source>
</evidence>
<dbReference type="HOGENOM" id="CLU_019602_18_5_6"/>